<dbReference type="PANTHER" id="PTHR48407">
    <property type="entry name" value="CRANIOFACIAL DEVELOPMENT PROTEIN 1"/>
    <property type="match status" value="1"/>
</dbReference>
<evidence type="ECO:0000256" key="2">
    <source>
        <dbReference type="ARBA" id="ARBA00030244"/>
    </source>
</evidence>
<protein>
    <recommendedName>
        <fullName evidence="1 3">Craniofacial development protein 1</fullName>
    </recommendedName>
    <alternativeName>
        <fullName evidence="2 3">Bucentaur</fullName>
    </alternativeName>
</protein>
<name>A0A444UEH4_ACIRT</name>
<accession>A0A444UEH4</accession>
<feature type="region of interest" description="Disordered" evidence="4">
    <location>
        <begin position="29"/>
        <end position="57"/>
    </location>
</feature>
<organism evidence="6 7">
    <name type="scientific">Acipenser ruthenus</name>
    <name type="common">Sterlet sturgeon</name>
    <dbReference type="NCBI Taxonomy" id="7906"/>
    <lineage>
        <taxon>Eukaryota</taxon>
        <taxon>Metazoa</taxon>
        <taxon>Chordata</taxon>
        <taxon>Craniata</taxon>
        <taxon>Vertebrata</taxon>
        <taxon>Euteleostomi</taxon>
        <taxon>Actinopterygii</taxon>
        <taxon>Chondrostei</taxon>
        <taxon>Acipenseriformes</taxon>
        <taxon>Acipenseridae</taxon>
        <taxon>Acipenser</taxon>
    </lineage>
</organism>
<comment type="caution">
    <text evidence="6">The sequence shown here is derived from an EMBL/GenBank/DDBJ whole genome shotgun (WGS) entry which is preliminary data.</text>
</comment>
<dbReference type="AlphaFoldDB" id="A0A444UEH4"/>
<comment type="subcellular location">
    <subcellularLocation>
        <location evidence="3">Chromosome</location>
        <location evidence="3">Centromere</location>
        <location evidence="3">Kinetochore</location>
    </subcellularLocation>
</comment>
<gene>
    <name evidence="6" type="ORF">EOD39_1263</name>
</gene>
<dbReference type="InterPro" id="IPR027124">
    <property type="entry name" value="Swc5/CFDP1/2"/>
</dbReference>
<evidence type="ECO:0000313" key="6">
    <source>
        <dbReference type="EMBL" id="RXM33561.1"/>
    </source>
</evidence>
<feature type="compositionally biased region" description="Basic residues" evidence="4">
    <location>
        <begin position="118"/>
        <end position="132"/>
    </location>
</feature>
<dbReference type="Pfam" id="PF07572">
    <property type="entry name" value="BCNT"/>
    <property type="match status" value="1"/>
</dbReference>
<feature type="region of interest" description="Disordered" evidence="4">
    <location>
        <begin position="340"/>
        <end position="393"/>
    </location>
</feature>
<proteinExistence type="predicted"/>
<feature type="compositionally biased region" description="Low complexity" evidence="4">
    <location>
        <begin position="361"/>
        <end position="370"/>
    </location>
</feature>
<feature type="domain" description="BCNT-C" evidence="5">
    <location>
        <begin position="372"/>
        <end position="453"/>
    </location>
</feature>
<evidence type="ECO:0000256" key="3">
    <source>
        <dbReference type="RuleBase" id="RU363092"/>
    </source>
</evidence>
<dbReference type="GO" id="GO:0000776">
    <property type="term" value="C:kinetochore"/>
    <property type="evidence" value="ECO:0007669"/>
    <property type="project" value="UniProtKB-KW"/>
</dbReference>
<feature type="region of interest" description="Disordered" evidence="4">
    <location>
        <begin position="115"/>
        <end position="173"/>
    </location>
</feature>
<dbReference type="InterPro" id="IPR011421">
    <property type="entry name" value="BCNT-C"/>
</dbReference>
<dbReference type="GO" id="GO:0000812">
    <property type="term" value="C:Swr1 complex"/>
    <property type="evidence" value="ECO:0007669"/>
    <property type="project" value="TreeGrafter"/>
</dbReference>
<evidence type="ECO:0000259" key="5">
    <source>
        <dbReference type="PROSITE" id="PS51279"/>
    </source>
</evidence>
<dbReference type="PROSITE" id="PS51279">
    <property type="entry name" value="BCNT_C"/>
    <property type="match status" value="1"/>
</dbReference>
<evidence type="ECO:0000313" key="7">
    <source>
        <dbReference type="Proteomes" id="UP000289886"/>
    </source>
</evidence>
<feature type="compositionally biased region" description="Basic and acidic residues" evidence="4">
    <location>
        <begin position="252"/>
        <end position="263"/>
    </location>
</feature>
<dbReference type="Proteomes" id="UP000289886">
    <property type="component" value="Unassembled WGS sequence"/>
</dbReference>
<evidence type="ECO:0000256" key="4">
    <source>
        <dbReference type="SAM" id="MobiDB-lite"/>
    </source>
</evidence>
<evidence type="ECO:0000256" key="1">
    <source>
        <dbReference type="ARBA" id="ARBA00019033"/>
    </source>
</evidence>
<keyword evidence="3" id="KW-0995">Kinetochore</keyword>
<feature type="region of interest" description="Disordered" evidence="4">
    <location>
        <begin position="277"/>
        <end position="316"/>
    </location>
</feature>
<keyword evidence="3" id="KW-0217">Developmental protein</keyword>
<dbReference type="EMBL" id="SCEB01214731">
    <property type="protein sequence ID" value="RXM33561.1"/>
    <property type="molecule type" value="Genomic_DNA"/>
</dbReference>
<sequence length="453" mass="51964">MILISSMDTGMNLPYLWCRSVKRASSPAGRWMTREETTAHRKTPYHISEREQSNHTMKQALHRKTPQHISERKQSSHTMKQALHRNTPYHISEREHSNHTMKHTLHRKTLYHISERKQRNHTMKQALHRKTPQHISEREHSNHTMKQALHRKTPQHISEREHSNHTMKHALPAKDSGISVGIYEDYSEDDVNELVKEDDVDGGQENTQEKKKKKSCKDISARKRKKGGLSLEGEEGGSERRDEADQEDSEEKADPLVEIKEDKVKKKADDLWASFLSDVGQKPQTASVQPPPPATGASKKETKEAEKPKESSKVTITKVFDFAGEEVRVTKEVDADSKEAMFFLKKQQGEETEQQSPPRPESSSEPAASSRGKRPAGIGSILNRIGGKKQKMSTLEKSKLDWDSFKNEEGIGEELATHNRGKEGYVERKAFLERVDHRRFELEKSLRLSNMKR</sequence>
<keyword evidence="3" id="KW-0158">Chromosome</keyword>
<feature type="compositionally biased region" description="Basic and acidic residues" evidence="4">
    <location>
        <begin position="298"/>
        <end position="312"/>
    </location>
</feature>
<feature type="region of interest" description="Disordered" evidence="4">
    <location>
        <begin position="198"/>
        <end position="263"/>
    </location>
</feature>
<keyword evidence="7" id="KW-1185">Reference proteome</keyword>
<reference evidence="6 7" key="1">
    <citation type="submission" date="2019-01" db="EMBL/GenBank/DDBJ databases">
        <title>Draft Genome and Complete Hox-Cluster Characterization of the Sterlet Sturgeon (Acipenser ruthenus).</title>
        <authorList>
            <person name="Wei Q."/>
        </authorList>
    </citation>
    <scope>NUCLEOTIDE SEQUENCE [LARGE SCALE GENOMIC DNA]</scope>
    <source>
        <strain evidence="6">WHYD16114868_AA</strain>
        <tissue evidence="6">Blood</tissue>
    </source>
</reference>
<dbReference type="PANTHER" id="PTHR48407:SF1">
    <property type="entry name" value="CRANIOFACIAL DEVELOPMENT PROTEIN 1"/>
    <property type="match status" value="1"/>
</dbReference>
<comment type="function">
    <text evidence="3">May play a role during embryogenesis.</text>
</comment>